<evidence type="ECO:0000259" key="1">
    <source>
        <dbReference type="Pfam" id="PF10881"/>
    </source>
</evidence>
<dbReference type="AlphaFoldDB" id="A0A4R4IZ26"/>
<evidence type="ECO:0000313" key="3">
    <source>
        <dbReference type="Proteomes" id="UP000295550"/>
    </source>
</evidence>
<dbReference type="EMBL" id="PUJX01000028">
    <property type="protein sequence ID" value="TDB45609.1"/>
    <property type="molecule type" value="Genomic_DNA"/>
</dbReference>
<dbReference type="Proteomes" id="UP000295550">
    <property type="component" value="Unassembled WGS sequence"/>
</dbReference>
<dbReference type="Pfam" id="PF10881">
    <property type="entry name" value="DUF2726"/>
    <property type="match status" value="1"/>
</dbReference>
<protein>
    <recommendedName>
        <fullName evidence="1">DUF2726 domain-containing protein</fullName>
    </recommendedName>
</protein>
<organism evidence="2 3">
    <name type="scientific">Photorhabdus luminescens subsp. mexicana</name>
    <dbReference type="NCBI Taxonomy" id="2100167"/>
    <lineage>
        <taxon>Bacteria</taxon>
        <taxon>Pseudomonadati</taxon>
        <taxon>Pseudomonadota</taxon>
        <taxon>Gammaproteobacteria</taxon>
        <taxon>Enterobacterales</taxon>
        <taxon>Morganellaceae</taxon>
        <taxon>Photorhabdus</taxon>
    </lineage>
</organism>
<sequence length="185" mass="21284">MVLTFFWDRKKPKNPETHPPLDELFPQQEEWEPEAVDINESSDMPAIYSGLYKHKYLLPKDSNSLYTRLSSLFADQYNIAPRVRMADIILTKEQDITKQSDNIKSAMSVLSDTVFDFVLTDPHTGEIKLAMITEDQLEHSGNRGFIVGLMSYLNFPLYPYEQLTSMDNNELAVDISETIDSAFYT</sequence>
<feature type="domain" description="DUF2726" evidence="1">
    <location>
        <begin position="56"/>
        <end position="131"/>
    </location>
</feature>
<comment type="caution">
    <text evidence="2">The sequence shown here is derived from an EMBL/GenBank/DDBJ whole genome shotgun (WGS) entry which is preliminary data.</text>
</comment>
<gene>
    <name evidence="2" type="ORF">C5468_20470</name>
</gene>
<evidence type="ECO:0000313" key="2">
    <source>
        <dbReference type="EMBL" id="TDB45609.1"/>
    </source>
</evidence>
<reference evidence="2 3" key="1">
    <citation type="journal article" date="2019" name="Int. J. Syst. Evol. Microbiol.">
        <title>Photorhabdus khanii subsp. guanajuatensis subsp. nov., isolated from Heterorhabditis atacamensis, and Photorhabdus luminescens subsp. mexicana subsp. nov., isolated from Heterorhabditis mexicana entomopathogenic nematodes.</title>
        <authorList>
            <person name="Machado R.A.R."/>
            <person name="Bruno P."/>
            <person name="Arce C.C.M."/>
            <person name="Liechti N."/>
            <person name="Kohler A."/>
            <person name="Bernal J."/>
            <person name="Bruggmann R."/>
            <person name="Turlings T.C.J."/>
        </authorList>
    </citation>
    <scope>NUCLEOTIDE SEQUENCE [LARGE SCALE GENOMIC DNA]</scope>
    <source>
        <strain evidence="2 3">MEX47-22</strain>
    </source>
</reference>
<dbReference type="InterPro" id="IPR024402">
    <property type="entry name" value="DUF2726"/>
</dbReference>
<dbReference type="RefSeq" id="WP_132347771.1">
    <property type="nucleotide sequence ID" value="NZ_CAWOLF010000028.1"/>
</dbReference>
<proteinExistence type="predicted"/>
<accession>A0A4R4IZ26</accession>
<name>A0A4R4IZ26_PHOLU</name>